<proteinExistence type="predicted"/>
<reference evidence="2 3" key="1">
    <citation type="journal article" date="2006" name="Nature">
        <title>Global trends of whole-genome duplications revealed by the ciliate Paramecium tetraurelia.</title>
        <authorList>
            <consortium name="Genoscope"/>
            <person name="Aury J.-M."/>
            <person name="Jaillon O."/>
            <person name="Duret L."/>
            <person name="Noel B."/>
            <person name="Jubin C."/>
            <person name="Porcel B.M."/>
            <person name="Segurens B."/>
            <person name="Daubin V."/>
            <person name="Anthouard V."/>
            <person name="Aiach N."/>
            <person name="Arnaiz O."/>
            <person name="Billaut A."/>
            <person name="Beisson J."/>
            <person name="Blanc I."/>
            <person name="Bouhouche K."/>
            <person name="Camara F."/>
            <person name="Duharcourt S."/>
            <person name="Guigo R."/>
            <person name="Gogendeau D."/>
            <person name="Katinka M."/>
            <person name="Keller A.-M."/>
            <person name="Kissmehl R."/>
            <person name="Klotz C."/>
            <person name="Koll F."/>
            <person name="Le Moue A."/>
            <person name="Lepere C."/>
            <person name="Malinsky S."/>
            <person name="Nowacki M."/>
            <person name="Nowak J.K."/>
            <person name="Plattner H."/>
            <person name="Poulain J."/>
            <person name="Ruiz F."/>
            <person name="Serrano V."/>
            <person name="Zagulski M."/>
            <person name="Dessen P."/>
            <person name="Betermier M."/>
            <person name="Weissenbach J."/>
            <person name="Scarpelli C."/>
            <person name="Schachter V."/>
            <person name="Sperling L."/>
            <person name="Meyer E."/>
            <person name="Cohen J."/>
            <person name="Wincker P."/>
        </authorList>
    </citation>
    <scope>NUCLEOTIDE SEQUENCE [LARGE SCALE GENOMIC DNA]</scope>
    <source>
        <strain evidence="2 3">Stock d4-2</strain>
    </source>
</reference>
<evidence type="ECO:0000313" key="2">
    <source>
        <dbReference type="EMBL" id="CAK85762.1"/>
    </source>
</evidence>
<dbReference type="HOGENOM" id="CLU_1762342_0_0_1"/>
<sequence length="148" mass="17488">MLSKSSHQIINGVSITLEASFGCLQNPIRKNCKFVNDDTLMFISGKHIVLYDIIRKRQTYIMKSAEDEVVQVLSFHVQLSNQQARYFLLSRFTIEKRSVSTNVFTLIYYLIVIFMKFYSLMMERHYNNQGNHFSILKFRIINNKLFTL</sequence>
<keyword evidence="1" id="KW-0812">Transmembrane</keyword>
<dbReference type="OrthoDB" id="310763at2759"/>
<dbReference type="KEGG" id="ptm:GSPATT00019480001"/>
<protein>
    <submittedName>
        <fullName evidence="2">Uncharacterized protein</fullName>
    </submittedName>
</protein>
<dbReference type="InParanoid" id="A0DRU5"/>
<keyword evidence="1" id="KW-0472">Membrane</keyword>
<keyword evidence="3" id="KW-1185">Reference proteome</keyword>
<evidence type="ECO:0000313" key="3">
    <source>
        <dbReference type="Proteomes" id="UP000000600"/>
    </source>
</evidence>
<evidence type="ECO:0000256" key="1">
    <source>
        <dbReference type="SAM" id="Phobius"/>
    </source>
</evidence>
<dbReference type="RefSeq" id="XP_001453159.1">
    <property type="nucleotide sequence ID" value="XM_001453122.1"/>
</dbReference>
<organism evidence="2 3">
    <name type="scientific">Paramecium tetraurelia</name>
    <dbReference type="NCBI Taxonomy" id="5888"/>
    <lineage>
        <taxon>Eukaryota</taxon>
        <taxon>Sar</taxon>
        <taxon>Alveolata</taxon>
        <taxon>Ciliophora</taxon>
        <taxon>Intramacronucleata</taxon>
        <taxon>Oligohymenophorea</taxon>
        <taxon>Peniculida</taxon>
        <taxon>Parameciidae</taxon>
        <taxon>Paramecium</taxon>
    </lineage>
</organism>
<dbReference type="AlphaFoldDB" id="A0DRU5"/>
<dbReference type="EMBL" id="CT868541">
    <property type="protein sequence ID" value="CAK85762.1"/>
    <property type="molecule type" value="Genomic_DNA"/>
</dbReference>
<keyword evidence="1" id="KW-1133">Transmembrane helix</keyword>
<dbReference type="GeneID" id="5038944"/>
<gene>
    <name evidence="2" type="ORF">GSPATT00019480001</name>
</gene>
<feature type="transmembrane region" description="Helical" evidence="1">
    <location>
        <begin position="99"/>
        <end position="118"/>
    </location>
</feature>
<dbReference type="Proteomes" id="UP000000600">
    <property type="component" value="Unassembled WGS sequence"/>
</dbReference>
<accession>A0DRU5</accession>
<name>A0DRU5_PARTE</name>